<reference evidence="3 4" key="1">
    <citation type="submission" date="2016-08" db="EMBL/GenBank/DDBJ databases">
        <authorList>
            <person name="Seilhamer J.J."/>
        </authorList>
    </citation>
    <scope>NUCLEOTIDE SEQUENCE [LARGE SCALE GENOMIC DNA]</scope>
    <source>
        <strain evidence="3 4">NML150140-1</strain>
    </source>
</reference>
<dbReference type="AlphaFoldDB" id="A0A1E3UM52"/>
<evidence type="ECO:0000259" key="2">
    <source>
        <dbReference type="Pfam" id="PF20906"/>
    </source>
</evidence>
<dbReference type="Gene3D" id="3.40.1610.10">
    <property type="entry name" value="CV3147-like domain"/>
    <property type="match status" value="1"/>
</dbReference>
<dbReference type="OrthoDB" id="2085014at2"/>
<dbReference type="InterPro" id="IPR048350">
    <property type="entry name" value="S-Me-THD-like_C"/>
</dbReference>
<comment type="caution">
    <text evidence="3">The sequence shown here is derived from an EMBL/GenBank/DDBJ whole genome shotgun (WGS) entry which is preliminary data.</text>
</comment>
<organism evidence="3 4">
    <name type="scientific">Eisenbergiella tayi</name>
    <dbReference type="NCBI Taxonomy" id="1432052"/>
    <lineage>
        <taxon>Bacteria</taxon>
        <taxon>Bacillati</taxon>
        <taxon>Bacillota</taxon>
        <taxon>Clostridia</taxon>
        <taxon>Lachnospirales</taxon>
        <taxon>Lachnospiraceae</taxon>
        <taxon>Eisenbergiella</taxon>
    </lineage>
</organism>
<dbReference type="InterPro" id="IPR010318">
    <property type="entry name" value="S-Me-THD_N"/>
</dbReference>
<dbReference type="InterPro" id="IPR024071">
    <property type="entry name" value="S-Me-THD_C_sf"/>
</dbReference>
<evidence type="ECO:0000259" key="1">
    <source>
        <dbReference type="Pfam" id="PF06032"/>
    </source>
</evidence>
<feature type="domain" description="S-Me-THD-like C-terminal" evidence="2">
    <location>
        <begin position="186"/>
        <end position="365"/>
    </location>
</feature>
<dbReference type="InterPro" id="IPR027479">
    <property type="entry name" value="S-Me-THD_N_sf"/>
</dbReference>
<dbReference type="EMBL" id="MEHA01000003">
    <property type="protein sequence ID" value="ODR54128.1"/>
    <property type="molecule type" value="Genomic_DNA"/>
</dbReference>
<dbReference type="Pfam" id="PF06032">
    <property type="entry name" value="S-Me-THD_N"/>
    <property type="match status" value="1"/>
</dbReference>
<sequence length="395" mass="43121">MPRELTACEIDSIMVGATFLGAGGGGPLDTGRELLKKQTSGSYSIDLYSMDEIPEKERDATYGAMVACLGSPQKIKENGTFGPDGVACFDAFKKAMLLHGKEIKYLYSGEMGGMNTMVPMLVSIIAKQQGGSSIGLLDFDANGRAVPELNTSLNAARGFAPNPVGLGALPTVGGKSCTECIIECETDTESEAICRKLCEIYNSQIGFSTWAMSVKELKDNSVLGCVSTAERIGENIKMIQKKPELDLTGVLNDAGYACRRLIRGKIKDKIIEVVHGFDLGRTVICDDETGEDYTICFQNENLYVYKGTEPTEENVLITAPELISVFCRLDKNGDPYYLPVDNSTTEVGMSVDVIVSPADKKWWAEDKRAYRCWVKTLQDARYHGAQIDYNGAHIK</sequence>
<dbReference type="Proteomes" id="UP000094271">
    <property type="component" value="Unassembled WGS sequence"/>
</dbReference>
<protein>
    <recommendedName>
        <fullName evidence="5">DUF917 domain-containing protein</fullName>
    </recommendedName>
</protein>
<dbReference type="Pfam" id="PF20906">
    <property type="entry name" value="S-Me-THD_C"/>
    <property type="match status" value="1"/>
</dbReference>
<gene>
    <name evidence="3" type="ORF">BEI59_06135</name>
</gene>
<evidence type="ECO:0008006" key="5">
    <source>
        <dbReference type="Google" id="ProtNLM"/>
    </source>
</evidence>
<accession>A0A1E3UM52</accession>
<feature type="domain" description="S-Me-THD N-terminal" evidence="1">
    <location>
        <begin position="9"/>
        <end position="164"/>
    </location>
</feature>
<dbReference type="Gene3D" id="2.40.390.10">
    <property type="entry name" value="CV3147-like"/>
    <property type="match status" value="1"/>
</dbReference>
<evidence type="ECO:0000313" key="4">
    <source>
        <dbReference type="Proteomes" id="UP000094271"/>
    </source>
</evidence>
<dbReference type="SUPFAM" id="SSF160991">
    <property type="entry name" value="CV3147-like"/>
    <property type="match status" value="1"/>
</dbReference>
<name>A0A1E3UM52_9FIRM</name>
<dbReference type="RefSeq" id="WP_069431290.1">
    <property type="nucleotide sequence ID" value="NZ_MEHA01000003.1"/>
</dbReference>
<proteinExistence type="predicted"/>
<evidence type="ECO:0000313" key="3">
    <source>
        <dbReference type="EMBL" id="ODR54128.1"/>
    </source>
</evidence>